<dbReference type="FunCoup" id="A0A6P8Q6G0">
    <property type="interactions" value="423"/>
</dbReference>
<protein>
    <recommendedName>
        <fullName evidence="13">Proheparin-binding EGF-like growth factor</fullName>
    </recommendedName>
</protein>
<dbReference type="GO" id="GO:0005886">
    <property type="term" value="C:plasma membrane"/>
    <property type="evidence" value="ECO:0007669"/>
    <property type="project" value="UniProtKB-SubCell"/>
</dbReference>
<gene>
    <name evidence="20" type="primary">HBEGF</name>
</gene>
<keyword evidence="3" id="KW-1003">Cell membrane</keyword>
<feature type="domain" description="EGF-like" evidence="18">
    <location>
        <begin position="94"/>
        <end position="134"/>
    </location>
</feature>
<feature type="compositionally biased region" description="Basic residues" evidence="15">
    <location>
        <begin position="83"/>
        <end position="97"/>
    </location>
</feature>
<dbReference type="KEGG" id="gsh:117351518"/>
<keyword evidence="7 16" id="KW-0812">Transmembrane</keyword>
<evidence type="ECO:0000256" key="2">
    <source>
        <dbReference type="ARBA" id="ARBA00004251"/>
    </source>
</evidence>
<feature type="chain" id="PRO_5028418033" description="Proheparin-binding EGF-like growth factor" evidence="17">
    <location>
        <begin position="22"/>
        <end position="198"/>
    </location>
</feature>
<keyword evidence="5 14" id="KW-0245">EGF-like domain</keyword>
<dbReference type="SUPFAM" id="SSF57196">
    <property type="entry name" value="EGF/Laminin"/>
    <property type="match status" value="1"/>
</dbReference>
<keyword evidence="9 16" id="KW-1133">Transmembrane helix</keyword>
<dbReference type="InParanoid" id="A0A6P8Q6G0"/>
<dbReference type="PROSITE" id="PS00022">
    <property type="entry name" value="EGF_1"/>
    <property type="match status" value="1"/>
</dbReference>
<dbReference type="PANTHER" id="PTHR10740:SF4">
    <property type="entry name" value="PROHEPARIN-BINDING EGF-LIKE GROWTH FACTOR"/>
    <property type="match status" value="1"/>
</dbReference>
<dbReference type="PROSITE" id="PS50026">
    <property type="entry name" value="EGF_3"/>
    <property type="match status" value="1"/>
</dbReference>
<evidence type="ECO:0000256" key="14">
    <source>
        <dbReference type="PROSITE-ProRule" id="PRU00076"/>
    </source>
</evidence>
<dbReference type="PANTHER" id="PTHR10740">
    <property type="entry name" value="TRANSFORMING GROWTH FACTOR ALPHA"/>
    <property type="match status" value="1"/>
</dbReference>
<evidence type="ECO:0000256" key="3">
    <source>
        <dbReference type="ARBA" id="ARBA00022475"/>
    </source>
</evidence>
<dbReference type="GO" id="GO:0005615">
    <property type="term" value="C:extracellular space"/>
    <property type="evidence" value="ECO:0007669"/>
    <property type="project" value="TreeGrafter"/>
</dbReference>
<dbReference type="GeneID" id="117351518"/>
<dbReference type="Gene3D" id="2.10.25.10">
    <property type="entry name" value="Laminin"/>
    <property type="match status" value="1"/>
</dbReference>
<dbReference type="RefSeq" id="XP_033782773.1">
    <property type="nucleotide sequence ID" value="XM_033926882.1"/>
</dbReference>
<evidence type="ECO:0000256" key="1">
    <source>
        <dbReference type="ARBA" id="ARBA00004239"/>
    </source>
</evidence>
<evidence type="ECO:0000256" key="6">
    <source>
        <dbReference type="ARBA" id="ARBA00022674"/>
    </source>
</evidence>
<evidence type="ECO:0000256" key="5">
    <source>
        <dbReference type="ARBA" id="ARBA00022536"/>
    </source>
</evidence>
<feature type="region of interest" description="Disordered" evidence="15">
    <location>
        <begin position="76"/>
        <end position="97"/>
    </location>
</feature>
<feature type="disulfide bond" evidence="14">
    <location>
        <begin position="124"/>
        <end position="133"/>
    </location>
</feature>
<comment type="subcellular location">
    <subcellularLocation>
        <location evidence="2">Cell membrane</location>
        <topology evidence="2">Single-pass type I membrane protein</topology>
    </subcellularLocation>
    <subcellularLocation>
        <location evidence="1">Secreted</location>
        <location evidence="1">Extracellular space</location>
    </subcellularLocation>
</comment>
<evidence type="ECO:0000313" key="20">
    <source>
        <dbReference type="RefSeq" id="XP_033782773.1"/>
    </source>
</evidence>
<feature type="transmembrane region" description="Helical" evidence="16">
    <location>
        <begin position="152"/>
        <end position="174"/>
    </location>
</feature>
<keyword evidence="19" id="KW-1185">Reference proteome</keyword>
<organism evidence="19 20">
    <name type="scientific">Geotrypetes seraphini</name>
    <name type="common">Gaboon caecilian</name>
    <name type="synonym">Caecilia seraphini</name>
    <dbReference type="NCBI Taxonomy" id="260995"/>
    <lineage>
        <taxon>Eukaryota</taxon>
        <taxon>Metazoa</taxon>
        <taxon>Chordata</taxon>
        <taxon>Craniata</taxon>
        <taxon>Vertebrata</taxon>
        <taxon>Euteleostomi</taxon>
        <taxon>Amphibia</taxon>
        <taxon>Gymnophiona</taxon>
        <taxon>Geotrypetes</taxon>
    </lineage>
</organism>
<evidence type="ECO:0000256" key="10">
    <source>
        <dbReference type="ARBA" id="ARBA00023030"/>
    </source>
</evidence>
<keyword evidence="12 14" id="KW-1015">Disulfide bond</keyword>
<evidence type="ECO:0000256" key="4">
    <source>
        <dbReference type="ARBA" id="ARBA00022525"/>
    </source>
</evidence>
<dbReference type="CTD" id="1839"/>
<accession>A0A6P8Q6G0</accession>
<proteinExistence type="predicted"/>
<evidence type="ECO:0000256" key="13">
    <source>
        <dbReference type="ARBA" id="ARBA00040098"/>
    </source>
</evidence>
<keyword evidence="8 17" id="KW-0732">Signal</keyword>
<keyword evidence="10" id="KW-0339">Growth factor</keyword>
<comment type="caution">
    <text evidence="14">Lacks conserved residue(s) required for the propagation of feature annotation.</text>
</comment>
<dbReference type="GO" id="GO:0005154">
    <property type="term" value="F:epidermal growth factor receptor binding"/>
    <property type="evidence" value="ECO:0007669"/>
    <property type="project" value="TreeGrafter"/>
</dbReference>
<dbReference type="GO" id="GO:0008201">
    <property type="term" value="F:heparin binding"/>
    <property type="evidence" value="ECO:0007669"/>
    <property type="project" value="UniProtKB-KW"/>
</dbReference>
<name>A0A6P8Q6G0_GEOSA</name>
<evidence type="ECO:0000256" key="9">
    <source>
        <dbReference type="ARBA" id="ARBA00022989"/>
    </source>
</evidence>
<evidence type="ECO:0000256" key="16">
    <source>
        <dbReference type="SAM" id="Phobius"/>
    </source>
</evidence>
<evidence type="ECO:0000256" key="11">
    <source>
        <dbReference type="ARBA" id="ARBA00023136"/>
    </source>
</evidence>
<evidence type="ECO:0000256" key="12">
    <source>
        <dbReference type="ARBA" id="ARBA00023157"/>
    </source>
</evidence>
<dbReference type="GO" id="GO:0008083">
    <property type="term" value="F:growth factor activity"/>
    <property type="evidence" value="ECO:0007669"/>
    <property type="project" value="UniProtKB-KW"/>
</dbReference>
<sequence>MKGLTVTNVFLAAFSVLFVNGTTLKLQNGAFSKDSSPQRNIEHNYEAQQSVSSREDLIALPGVAFSYKPQAVISSNKEETGKRKNRKGKGKGRKRDPCKRKYKDFCIHGECRYIKILKKPSCICLLGYHGERCHALSLPLENPPTNYDHTTALAVLAVVLSTVCLIIITALLLLRYHKRGIYDVENEEKMKLGSSSGH</sequence>
<evidence type="ECO:0000256" key="8">
    <source>
        <dbReference type="ARBA" id="ARBA00022729"/>
    </source>
</evidence>
<dbReference type="PROSITE" id="PS01186">
    <property type="entry name" value="EGF_2"/>
    <property type="match status" value="1"/>
</dbReference>
<keyword evidence="11 16" id="KW-0472">Membrane</keyword>
<evidence type="ECO:0000256" key="15">
    <source>
        <dbReference type="SAM" id="MobiDB-lite"/>
    </source>
</evidence>
<keyword evidence="4" id="KW-0964">Secreted</keyword>
<evidence type="ECO:0000256" key="7">
    <source>
        <dbReference type="ARBA" id="ARBA00022692"/>
    </source>
</evidence>
<dbReference type="OrthoDB" id="8780145at2759"/>
<keyword evidence="6" id="KW-0358">Heparin-binding</keyword>
<dbReference type="InterPro" id="IPR000742">
    <property type="entry name" value="EGF"/>
</dbReference>
<evidence type="ECO:0000259" key="18">
    <source>
        <dbReference type="PROSITE" id="PS50026"/>
    </source>
</evidence>
<dbReference type="GO" id="GO:0007173">
    <property type="term" value="P:epidermal growth factor receptor signaling pathway"/>
    <property type="evidence" value="ECO:0007669"/>
    <property type="project" value="TreeGrafter"/>
</dbReference>
<evidence type="ECO:0000256" key="17">
    <source>
        <dbReference type="SAM" id="SignalP"/>
    </source>
</evidence>
<dbReference type="AlphaFoldDB" id="A0A6P8Q6G0"/>
<dbReference type="FunFam" id="2.10.25.10:FF:000158">
    <property type="entry name" value="proheparin-binding EGF-like growth factor"/>
    <property type="match status" value="1"/>
</dbReference>
<evidence type="ECO:0000313" key="19">
    <source>
        <dbReference type="Proteomes" id="UP000515159"/>
    </source>
</evidence>
<dbReference type="GO" id="GO:0008284">
    <property type="term" value="P:positive regulation of cell population proliferation"/>
    <property type="evidence" value="ECO:0007669"/>
    <property type="project" value="TreeGrafter"/>
</dbReference>
<reference evidence="20" key="1">
    <citation type="submission" date="2025-08" db="UniProtKB">
        <authorList>
            <consortium name="RefSeq"/>
        </authorList>
    </citation>
    <scope>IDENTIFICATION</scope>
</reference>
<feature type="signal peptide" evidence="17">
    <location>
        <begin position="1"/>
        <end position="21"/>
    </location>
</feature>
<dbReference type="Proteomes" id="UP000515159">
    <property type="component" value="Chromosome 18"/>
</dbReference>